<dbReference type="AlphaFoldDB" id="A0A4E0QWD4"/>
<evidence type="ECO:0000313" key="1">
    <source>
        <dbReference type="EMBL" id="TGN99681.1"/>
    </source>
</evidence>
<accession>A0A4E0QWD4</accession>
<comment type="caution">
    <text evidence="1">The sequence shown here is derived from an EMBL/GenBank/DDBJ whole genome shotgun (WGS) entry which is preliminary data.</text>
</comment>
<dbReference type="EMBL" id="JSZA02000417">
    <property type="protein sequence ID" value="TGN99681.1"/>
    <property type="molecule type" value="Genomic_DNA"/>
</dbReference>
<sequence>MEPINNTTPETLVTDSEGKILSFNNIDEAKKYSRFFCPNLLIEEWTEFLIQFDPLIEWINGESHQIPEFQQLNYVWNHLYAAIMFTYDKYDKEILDLLDKHRTAFDEFVKICLSDSEDEQNSLKLSKEVLDALKELIAAAIKCFDEHTKIIWSWAIITD</sequence>
<protein>
    <submittedName>
        <fullName evidence="1">Uncharacterized protein</fullName>
    </submittedName>
</protein>
<gene>
    <name evidence="1" type="ORF">PN36_35120</name>
</gene>
<dbReference type="Proteomes" id="UP000030428">
    <property type="component" value="Unassembled WGS sequence"/>
</dbReference>
<proteinExistence type="predicted"/>
<evidence type="ECO:0000313" key="2">
    <source>
        <dbReference type="Proteomes" id="UP000030428"/>
    </source>
</evidence>
<name>A0A4E0QWD4_9GAMM</name>
<reference evidence="1 2" key="1">
    <citation type="journal article" date="2016" name="Front. Microbiol.">
        <title>Single-Cell (Meta-)Genomics of a Dimorphic Candidatus Thiomargarita nelsonii Reveals Genomic Plasticity.</title>
        <authorList>
            <person name="Flood B.E."/>
            <person name="Fliss P."/>
            <person name="Jones D.S."/>
            <person name="Dick G.J."/>
            <person name="Jain S."/>
            <person name="Kaster A.K."/>
            <person name="Winkel M."/>
            <person name="Mussmann M."/>
            <person name="Bailey J."/>
        </authorList>
    </citation>
    <scope>NUCLEOTIDE SEQUENCE [LARGE SCALE GENOMIC DNA]</scope>
    <source>
        <strain evidence="1">Hydrate Ridge</strain>
    </source>
</reference>
<keyword evidence="2" id="KW-1185">Reference proteome</keyword>
<organism evidence="1 2">
    <name type="scientific">Candidatus Thiomargarita nelsonii</name>
    <dbReference type="NCBI Taxonomy" id="1003181"/>
    <lineage>
        <taxon>Bacteria</taxon>
        <taxon>Pseudomonadati</taxon>
        <taxon>Pseudomonadota</taxon>
        <taxon>Gammaproteobacteria</taxon>
        <taxon>Thiotrichales</taxon>
        <taxon>Thiotrichaceae</taxon>
        <taxon>Thiomargarita</taxon>
    </lineage>
</organism>